<gene>
    <name evidence="4" type="ORF">IDJ76_19965</name>
</gene>
<feature type="binding site" evidence="3">
    <location>
        <position position="130"/>
    </location>
    <ligand>
        <name>a divalent metal cation</name>
        <dbReference type="ChEBI" id="CHEBI:60240"/>
    </ligand>
</feature>
<dbReference type="EMBL" id="JACWMX010000012">
    <property type="protein sequence ID" value="MBD1395389.1"/>
    <property type="molecule type" value="Genomic_DNA"/>
</dbReference>
<comment type="similarity">
    <text evidence="1">Belongs to the DinB family.</text>
</comment>
<dbReference type="RefSeq" id="WP_191165986.1">
    <property type="nucleotide sequence ID" value="NZ_JACWMX010000012.1"/>
</dbReference>
<keyword evidence="2 3" id="KW-0479">Metal-binding</keyword>
<accession>A0A926P136</accession>
<dbReference type="InterPro" id="IPR007837">
    <property type="entry name" value="DinB"/>
</dbReference>
<organism evidence="4 5">
    <name type="scientific">Mucilaginibacter glaciei</name>
    <dbReference type="NCBI Taxonomy" id="2772109"/>
    <lineage>
        <taxon>Bacteria</taxon>
        <taxon>Pseudomonadati</taxon>
        <taxon>Bacteroidota</taxon>
        <taxon>Sphingobacteriia</taxon>
        <taxon>Sphingobacteriales</taxon>
        <taxon>Sphingobacteriaceae</taxon>
        <taxon>Mucilaginibacter</taxon>
    </lineage>
</organism>
<name>A0A926P136_9SPHI</name>
<dbReference type="PANTHER" id="PTHR37302">
    <property type="entry name" value="SLR1116 PROTEIN"/>
    <property type="match status" value="1"/>
</dbReference>
<dbReference type="SUPFAM" id="SSF109854">
    <property type="entry name" value="DinB/YfiT-like putative metalloenzymes"/>
    <property type="match status" value="1"/>
</dbReference>
<evidence type="ECO:0000256" key="3">
    <source>
        <dbReference type="PIRSR" id="PIRSR607837-1"/>
    </source>
</evidence>
<dbReference type="Gene3D" id="1.20.120.450">
    <property type="entry name" value="dinb family like domain"/>
    <property type="match status" value="1"/>
</dbReference>
<dbReference type="PANTHER" id="PTHR37302:SF3">
    <property type="entry name" value="DAMAGE-INDUCIBLE PROTEIN DINB"/>
    <property type="match status" value="1"/>
</dbReference>
<dbReference type="InterPro" id="IPR034660">
    <property type="entry name" value="DinB/YfiT-like"/>
</dbReference>
<dbReference type="GO" id="GO:0046872">
    <property type="term" value="F:metal ion binding"/>
    <property type="evidence" value="ECO:0007669"/>
    <property type="project" value="UniProtKB-KW"/>
</dbReference>
<evidence type="ECO:0000256" key="1">
    <source>
        <dbReference type="ARBA" id="ARBA00008635"/>
    </source>
</evidence>
<proteinExistence type="inferred from homology"/>
<evidence type="ECO:0000256" key="2">
    <source>
        <dbReference type="ARBA" id="ARBA00022723"/>
    </source>
</evidence>
<dbReference type="Pfam" id="PF05163">
    <property type="entry name" value="DinB"/>
    <property type="match status" value="1"/>
</dbReference>
<dbReference type="Proteomes" id="UP000619078">
    <property type="component" value="Unassembled WGS sequence"/>
</dbReference>
<keyword evidence="5" id="KW-1185">Reference proteome</keyword>
<reference evidence="4" key="1">
    <citation type="submission" date="2020-09" db="EMBL/GenBank/DDBJ databases">
        <title>Novel species of Mucilaginibacter isolated from a glacier on the Tibetan Plateau.</title>
        <authorList>
            <person name="Liu Q."/>
            <person name="Xin Y.-H."/>
        </authorList>
    </citation>
    <scope>NUCLEOTIDE SEQUENCE</scope>
    <source>
        <strain evidence="4">ZB1P21</strain>
    </source>
</reference>
<evidence type="ECO:0000313" key="5">
    <source>
        <dbReference type="Proteomes" id="UP000619078"/>
    </source>
</evidence>
<evidence type="ECO:0000313" key="4">
    <source>
        <dbReference type="EMBL" id="MBD1395389.1"/>
    </source>
</evidence>
<dbReference type="AlphaFoldDB" id="A0A926P136"/>
<sequence length="157" mass="18328">MQTTLLRQYQLVTGARAALFNYCETVRNDDLLTPLPSFNDESMISQMTHVANCYLFWLAHYAMQDHRPFFQNQANKSMNDVKQDYEQVNMMINEFLHKYGQALDVPITFLRHGNMLTTTPLQVFTHVTTHEFHHKGQVLNMSRQLGYIPADTDVIRT</sequence>
<feature type="binding site" evidence="3">
    <location>
        <position position="49"/>
    </location>
    <ligand>
        <name>a divalent metal cation</name>
        <dbReference type="ChEBI" id="CHEBI:60240"/>
    </ligand>
</feature>
<comment type="caution">
    <text evidence="4">The sequence shown here is derived from an EMBL/GenBank/DDBJ whole genome shotgun (WGS) entry which is preliminary data.</text>
</comment>
<feature type="binding site" evidence="3">
    <location>
        <position position="134"/>
    </location>
    <ligand>
        <name>a divalent metal cation</name>
        <dbReference type="ChEBI" id="CHEBI:60240"/>
    </ligand>
</feature>
<protein>
    <submittedName>
        <fullName evidence="4">DinB family protein</fullName>
    </submittedName>
</protein>